<dbReference type="EMBL" id="OE186304">
    <property type="protein sequence ID" value="CAD7577866.1"/>
    <property type="molecule type" value="Genomic_DNA"/>
</dbReference>
<evidence type="ECO:0000313" key="1">
    <source>
        <dbReference type="EMBL" id="CAD7577866.1"/>
    </source>
</evidence>
<name>A0A7R9JEY0_TIMCA</name>
<accession>A0A7R9JEY0</accession>
<proteinExistence type="predicted"/>
<sequence length="116" mass="12882">MKCEDIDEDNKMAKVFPNAELGRLSFPYIKEEIKTATGSCIHAVCNAVSAQLADRWIVFPTTAAQRERIQYGLTFGEQETVAEPLDIAPINDNVRDNAANEARPVGAAIVQQYFNH</sequence>
<gene>
    <name evidence="1" type="ORF">TCMB3V08_LOCUS10408</name>
</gene>
<reference evidence="1" key="1">
    <citation type="submission" date="2020-11" db="EMBL/GenBank/DDBJ databases">
        <authorList>
            <person name="Tran Van P."/>
        </authorList>
    </citation>
    <scope>NUCLEOTIDE SEQUENCE</scope>
</reference>
<dbReference type="AlphaFoldDB" id="A0A7R9JEY0"/>
<organism evidence="1">
    <name type="scientific">Timema californicum</name>
    <name type="common">California timema</name>
    <name type="synonym">Walking stick</name>
    <dbReference type="NCBI Taxonomy" id="61474"/>
    <lineage>
        <taxon>Eukaryota</taxon>
        <taxon>Metazoa</taxon>
        <taxon>Ecdysozoa</taxon>
        <taxon>Arthropoda</taxon>
        <taxon>Hexapoda</taxon>
        <taxon>Insecta</taxon>
        <taxon>Pterygota</taxon>
        <taxon>Neoptera</taxon>
        <taxon>Polyneoptera</taxon>
        <taxon>Phasmatodea</taxon>
        <taxon>Timematodea</taxon>
        <taxon>Timematoidea</taxon>
        <taxon>Timematidae</taxon>
        <taxon>Timema</taxon>
    </lineage>
</organism>
<protein>
    <submittedName>
        <fullName evidence="1">(California timema) hypothetical protein</fullName>
    </submittedName>
</protein>